<evidence type="ECO:0000313" key="6">
    <source>
        <dbReference type="Proteomes" id="UP001172155"/>
    </source>
</evidence>
<dbReference type="InterPro" id="IPR002889">
    <property type="entry name" value="WSC_carb-bd"/>
</dbReference>
<keyword evidence="2" id="KW-0472">Membrane</keyword>
<protein>
    <recommendedName>
        <fullName evidence="4">WSC domain-containing protein</fullName>
    </recommendedName>
</protein>
<feature type="region of interest" description="Disordered" evidence="1">
    <location>
        <begin position="185"/>
        <end position="204"/>
    </location>
</feature>
<evidence type="ECO:0000256" key="3">
    <source>
        <dbReference type="SAM" id="SignalP"/>
    </source>
</evidence>
<evidence type="ECO:0000256" key="1">
    <source>
        <dbReference type="SAM" id="MobiDB-lite"/>
    </source>
</evidence>
<sequence>MISSQVARRWASIAITTLLFSSMVAAEPSISTDYCSSVNTANMEPFLSDYQSQGRCFGNCTDIGAALAIVQWKSCWCSDYIPSPSDQKSLSSCRDPCPGYPDDYCGARGSGGGSFGYMKLKNSAEIAPPGVTNTKTTSVTSLPSVEPGSAVGEPTTTRPPNKGGTMPTAPSVQTVTVGGTVQTVTALPDPNQAGNDQSQLEKSERSGLSTGAMVGIVVGVIGVLAVAGILLFFYCLKRKKNEGEKGFVASRRGSPSGSGGGEVSEARFGDASTLGGWEGSAANSQRRSHLMPVDPRAEFAKGVYARDQNKSQVSIGSLQDNFDYTRPINEVRVLKAMNPDPDP</sequence>
<feature type="domain" description="WSC" evidence="4">
    <location>
        <begin position="29"/>
        <end position="121"/>
    </location>
</feature>
<feature type="compositionally biased region" description="Polar residues" evidence="1">
    <location>
        <begin position="131"/>
        <end position="143"/>
    </location>
</feature>
<dbReference type="AlphaFoldDB" id="A0AA40EQZ1"/>
<proteinExistence type="predicted"/>
<evidence type="ECO:0000313" key="5">
    <source>
        <dbReference type="EMBL" id="KAK0743907.1"/>
    </source>
</evidence>
<dbReference type="Proteomes" id="UP001172155">
    <property type="component" value="Unassembled WGS sequence"/>
</dbReference>
<feature type="chain" id="PRO_5041371973" description="WSC domain-containing protein" evidence="3">
    <location>
        <begin position="27"/>
        <end position="343"/>
    </location>
</feature>
<evidence type="ECO:0000259" key="4">
    <source>
        <dbReference type="PROSITE" id="PS51212"/>
    </source>
</evidence>
<feature type="signal peptide" evidence="3">
    <location>
        <begin position="1"/>
        <end position="26"/>
    </location>
</feature>
<evidence type="ECO:0000256" key="2">
    <source>
        <dbReference type="SAM" id="Phobius"/>
    </source>
</evidence>
<name>A0AA40EQZ1_9PEZI</name>
<organism evidence="5 6">
    <name type="scientific">Schizothecium vesticola</name>
    <dbReference type="NCBI Taxonomy" id="314040"/>
    <lineage>
        <taxon>Eukaryota</taxon>
        <taxon>Fungi</taxon>
        <taxon>Dikarya</taxon>
        <taxon>Ascomycota</taxon>
        <taxon>Pezizomycotina</taxon>
        <taxon>Sordariomycetes</taxon>
        <taxon>Sordariomycetidae</taxon>
        <taxon>Sordariales</taxon>
        <taxon>Schizotheciaceae</taxon>
        <taxon>Schizothecium</taxon>
    </lineage>
</organism>
<dbReference type="PROSITE" id="PS51212">
    <property type="entry name" value="WSC"/>
    <property type="match status" value="1"/>
</dbReference>
<reference evidence="5" key="1">
    <citation type="submission" date="2023-06" db="EMBL/GenBank/DDBJ databases">
        <title>Genome-scale phylogeny and comparative genomics of the fungal order Sordariales.</title>
        <authorList>
            <consortium name="Lawrence Berkeley National Laboratory"/>
            <person name="Hensen N."/>
            <person name="Bonometti L."/>
            <person name="Westerberg I."/>
            <person name="Brannstrom I.O."/>
            <person name="Guillou S."/>
            <person name="Cros-Aarteil S."/>
            <person name="Calhoun S."/>
            <person name="Haridas S."/>
            <person name="Kuo A."/>
            <person name="Mondo S."/>
            <person name="Pangilinan J."/>
            <person name="Riley R."/>
            <person name="LaButti K."/>
            <person name="Andreopoulos B."/>
            <person name="Lipzen A."/>
            <person name="Chen C."/>
            <person name="Yanf M."/>
            <person name="Daum C."/>
            <person name="Ng V."/>
            <person name="Clum A."/>
            <person name="Steindorff A."/>
            <person name="Ohm R."/>
            <person name="Martin F."/>
            <person name="Silar P."/>
            <person name="Natvig D."/>
            <person name="Lalanne C."/>
            <person name="Gautier V."/>
            <person name="Ament-velasquez S.L."/>
            <person name="Kruys A."/>
            <person name="Hutchinson M.I."/>
            <person name="Powell A.J."/>
            <person name="Barry K."/>
            <person name="Miller A.N."/>
            <person name="Grigoriev I.V."/>
            <person name="Debuchy R."/>
            <person name="Gladieux P."/>
            <person name="Thoren M.H."/>
            <person name="Johannesson H."/>
        </authorList>
    </citation>
    <scope>NUCLEOTIDE SEQUENCE</scope>
    <source>
        <strain evidence="5">SMH3187-1</strain>
    </source>
</reference>
<feature type="region of interest" description="Disordered" evidence="1">
    <location>
        <begin position="245"/>
        <end position="265"/>
    </location>
</feature>
<comment type="caution">
    <text evidence="5">The sequence shown here is derived from an EMBL/GenBank/DDBJ whole genome shotgun (WGS) entry which is preliminary data.</text>
</comment>
<dbReference type="Pfam" id="PF01822">
    <property type="entry name" value="WSC"/>
    <property type="match status" value="1"/>
</dbReference>
<gene>
    <name evidence="5" type="ORF">B0T18DRAFT_192815</name>
</gene>
<dbReference type="PANTHER" id="PTHR16861">
    <property type="entry name" value="GLYCOPROTEIN 38"/>
    <property type="match status" value="1"/>
</dbReference>
<feature type="transmembrane region" description="Helical" evidence="2">
    <location>
        <begin position="212"/>
        <end position="236"/>
    </location>
</feature>
<dbReference type="PANTHER" id="PTHR16861:SF4">
    <property type="entry name" value="SH3 DOMAIN PROTEIN (AFU_ORTHOLOGUE AFUA_1G13610)"/>
    <property type="match status" value="1"/>
</dbReference>
<keyword evidence="2" id="KW-1133">Transmembrane helix</keyword>
<accession>A0AA40EQZ1</accession>
<keyword evidence="3" id="KW-0732">Signal</keyword>
<feature type="region of interest" description="Disordered" evidence="1">
    <location>
        <begin position="128"/>
        <end position="170"/>
    </location>
</feature>
<keyword evidence="6" id="KW-1185">Reference proteome</keyword>
<keyword evidence="2" id="KW-0812">Transmembrane</keyword>
<dbReference type="EMBL" id="JAUKUD010000005">
    <property type="protein sequence ID" value="KAK0743907.1"/>
    <property type="molecule type" value="Genomic_DNA"/>
</dbReference>